<dbReference type="Proteomes" id="UP000237755">
    <property type="component" value="Unassembled WGS sequence"/>
</dbReference>
<reference evidence="1 2" key="1">
    <citation type="journal article" date="2008" name="Int. J. Syst. Evol. Microbiol.">
        <title>Leifsonia pindariensis sp. nov., isolated from the Pindari glacier of the Indian Himalayas, and emended description of the genus Leifsonia.</title>
        <authorList>
            <person name="Reddy G.S."/>
            <person name="Prabagaran S.R."/>
            <person name="Shivaji S."/>
        </authorList>
    </citation>
    <scope>NUCLEOTIDE SEQUENCE [LARGE SCALE GENOMIC DNA]</scope>
    <source>
        <strain evidence="1 2">PON 10</strain>
    </source>
</reference>
<keyword evidence="2" id="KW-1185">Reference proteome</keyword>
<gene>
    <name evidence="1" type="ORF">GY24_04135</name>
</gene>
<protein>
    <recommendedName>
        <fullName evidence="3">C2H2-type domain-containing protein</fullName>
    </recommendedName>
</protein>
<dbReference type="EMBL" id="MPZN01000008">
    <property type="protein sequence ID" value="PPL19813.1"/>
    <property type="molecule type" value="Genomic_DNA"/>
</dbReference>
<comment type="caution">
    <text evidence="1">The sequence shown here is derived from an EMBL/GenBank/DDBJ whole genome shotgun (WGS) entry which is preliminary data.</text>
</comment>
<evidence type="ECO:0000313" key="2">
    <source>
        <dbReference type="Proteomes" id="UP000237755"/>
    </source>
</evidence>
<organism evidence="1 2">
    <name type="scientific">Microterricola pindariensis</name>
    <dbReference type="NCBI Taxonomy" id="478010"/>
    <lineage>
        <taxon>Bacteria</taxon>
        <taxon>Bacillati</taxon>
        <taxon>Actinomycetota</taxon>
        <taxon>Actinomycetes</taxon>
        <taxon>Micrococcales</taxon>
        <taxon>Microbacteriaceae</taxon>
        <taxon>Microterricola</taxon>
    </lineage>
</organism>
<evidence type="ECO:0000313" key="1">
    <source>
        <dbReference type="EMBL" id="PPL19813.1"/>
    </source>
</evidence>
<evidence type="ECO:0008006" key="3">
    <source>
        <dbReference type="Google" id="ProtNLM"/>
    </source>
</evidence>
<accession>A0ABX5AY20</accession>
<proteinExistence type="predicted"/>
<sequence length="142" mass="15603">MHKVKIATYSYNSEVAMVVKLDRKGGKIEFDEFPDLEGGRTKFALRGKVLGPGDADYDALIGTTVDSFRNPVTYPLRPLDTPRTCGCGCGEEVADSRDFLPGHDQRAVHERIAQEWGTTLGFIEWFDATYGAPGETDLEAAS</sequence>
<name>A0ABX5AY20_9MICO</name>